<feature type="domain" description="Protein kinase" evidence="8">
    <location>
        <begin position="129"/>
        <end position="555"/>
    </location>
</feature>
<evidence type="ECO:0000256" key="6">
    <source>
        <dbReference type="ARBA" id="ARBA00022840"/>
    </source>
</evidence>
<dbReference type="InterPro" id="IPR008271">
    <property type="entry name" value="Ser/Thr_kinase_AS"/>
</dbReference>
<dbReference type="PANTHER" id="PTHR44167:SF23">
    <property type="entry name" value="CDC7 KINASE, ISOFORM A-RELATED"/>
    <property type="match status" value="1"/>
</dbReference>
<keyword evidence="5" id="KW-0418">Kinase</keyword>
<evidence type="ECO:0000256" key="5">
    <source>
        <dbReference type="ARBA" id="ARBA00022777"/>
    </source>
</evidence>
<keyword evidence="4" id="KW-0547">Nucleotide-binding</keyword>
<dbReference type="PROSITE" id="PS00108">
    <property type="entry name" value="PROTEIN_KINASE_ST"/>
    <property type="match status" value="1"/>
</dbReference>
<dbReference type="PANTHER" id="PTHR44167">
    <property type="entry name" value="OVARIAN-SPECIFIC SERINE/THREONINE-PROTEIN KINASE LOK-RELATED"/>
    <property type="match status" value="1"/>
</dbReference>
<dbReference type="GO" id="GO:0005634">
    <property type="term" value="C:nucleus"/>
    <property type="evidence" value="ECO:0007669"/>
    <property type="project" value="TreeGrafter"/>
</dbReference>
<evidence type="ECO:0000313" key="10">
    <source>
        <dbReference type="Proteomes" id="UP001212997"/>
    </source>
</evidence>
<keyword evidence="3" id="KW-0808">Transferase</keyword>
<dbReference type="Pfam" id="PF00069">
    <property type="entry name" value="Pkinase"/>
    <property type="match status" value="2"/>
</dbReference>
<dbReference type="InterPro" id="IPR011009">
    <property type="entry name" value="Kinase-like_dom_sf"/>
</dbReference>
<evidence type="ECO:0000256" key="1">
    <source>
        <dbReference type="ARBA" id="ARBA00012513"/>
    </source>
</evidence>
<evidence type="ECO:0000256" key="3">
    <source>
        <dbReference type="ARBA" id="ARBA00022679"/>
    </source>
</evidence>
<reference evidence="9" key="1">
    <citation type="submission" date="2022-07" db="EMBL/GenBank/DDBJ databases">
        <title>Genome Sequence of Physisporinus lineatus.</title>
        <authorList>
            <person name="Buettner E."/>
        </authorList>
    </citation>
    <scope>NUCLEOTIDE SEQUENCE</scope>
    <source>
        <strain evidence="9">VT162</strain>
    </source>
</reference>
<dbReference type="CDD" id="cd14019">
    <property type="entry name" value="STKc_Cdc7"/>
    <property type="match status" value="1"/>
</dbReference>
<dbReference type="EMBL" id="JANAWD010000161">
    <property type="protein sequence ID" value="KAJ3485201.1"/>
    <property type="molecule type" value="Genomic_DNA"/>
</dbReference>
<dbReference type="GO" id="GO:0005524">
    <property type="term" value="F:ATP binding"/>
    <property type="evidence" value="ECO:0007669"/>
    <property type="project" value="UniProtKB-KW"/>
</dbReference>
<keyword evidence="2" id="KW-0723">Serine/threonine-protein kinase</keyword>
<dbReference type="Gene3D" id="3.30.200.20">
    <property type="entry name" value="Phosphorylase Kinase, domain 1"/>
    <property type="match status" value="1"/>
</dbReference>
<gene>
    <name evidence="9" type="ORF">NLI96_g5115</name>
</gene>
<evidence type="ECO:0000313" key="9">
    <source>
        <dbReference type="EMBL" id="KAJ3485201.1"/>
    </source>
</evidence>
<dbReference type="PROSITE" id="PS50011">
    <property type="entry name" value="PROTEIN_KINASE_DOM"/>
    <property type="match status" value="1"/>
</dbReference>
<organism evidence="9 10">
    <name type="scientific">Meripilus lineatus</name>
    <dbReference type="NCBI Taxonomy" id="2056292"/>
    <lineage>
        <taxon>Eukaryota</taxon>
        <taxon>Fungi</taxon>
        <taxon>Dikarya</taxon>
        <taxon>Basidiomycota</taxon>
        <taxon>Agaricomycotina</taxon>
        <taxon>Agaricomycetes</taxon>
        <taxon>Polyporales</taxon>
        <taxon>Meripilaceae</taxon>
        <taxon>Meripilus</taxon>
    </lineage>
</organism>
<dbReference type="Gene3D" id="1.10.510.10">
    <property type="entry name" value="Transferase(Phosphotransferase) domain 1"/>
    <property type="match status" value="1"/>
</dbReference>
<evidence type="ECO:0000256" key="2">
    <source>
        <dbReference type="ARBA" id="ARBA00022527"/>
    </source>
</evidence>
<protein>
    <recommendedName>
        <fullName evidence="1">non-specific serine/threonine protein kinase</fullName>
        <ecNumber evidence="1">2.7.11.1</ecNumber>
    </recommendedName>
</protein>
<proteinExistence type="predicted"/>
<dbReference type="EC" id="2.7.11.1" evidence="1"/>
<evidence type="ECO:0000259" key="8">
    <source>
        <dbReference type="PROSITE" id="PS50011"/>
    </source>
</evidence>
<keyword evidence="10" id="KW-1185">Reference proteome</keyword>
<dbReference type="Proteomes" id="UP001212997">
    <property type="component" value="Unassembled WGS sequence"/>
</dbReference>
<dbReference type="GO" id="GO:0044773">
    <property type="term" value="P:mitotic DNA damage checkpoint signaling"/>
    <property type="evidence" value="ECO:0007669"/>
    <property type="project" value="TreeGrafter"/>
</dbReference>
<dbReference type="SMART" id="SM00220">
    <property type="entry name" value="S_TKc"/>
    <property type="match status" value="1"/>
</dbReference>
<feature type="region of interest" description="Disordered" evidence="7">
    <location>
        <begin position="1"/>
        <end position="21"/>
    </location>
</feature>
<dbReference type="InterPro" id="IPR000719">
    <property type="entry name" value="Prot_kinase_dom"/>
</dbReference>
<feature type="compositionally biased region" description="Low complexity" evidence="7">
    <location>
        <begin position="495"/>
        <end position="509"/>
    </location>
</feature>
<evidence type="ECO:0000256" key="4">
    <source>
        <dbReference type="ARBA" id="ARBA00022741"/>
    </source>
</evidence>
<comment type="caution">
    <text evidence="9">The sequence shown here is derived from an EMBL/GenBank/DDBJ whole genome shotgun (WGS) entry which is preliminary data.</text>
</comment>
<feature type="region of interest" description="Disordered" evidence="7">
    <location>
        <begin position="465"/>
        <end position="522"/>
    </location>
</feature>
<name>A0AAD5YJF6_9APHY</name>
<sequence>MQRDTGHVTSSDDPFNSRNLPEMVQYHSHISSLYPNLKIPPPMTKTSRRDRGFVDLDEDMQSEEEFAAEILGEGQILGEDLMEDDEDEDAQGDTDEEMTLYLKPQEERDEIEEEINDLELAVPQLTPDYKIIDRLGTGTFSSVYKALDLGYHTKWDNSVWSCSHLSYSTGLSLSGVRPPDSKVFVAVKRIYVTSGPERIRNEIAIMEDVRGCRHVAQLITAFRARDQVVAIMPYHRNDDFRDYYRVLPLECVKQYFRCLFRAFRDIHSRGIIHRDVKPANFLFDPRSGVGTLCDFGLACRMEKGPTLGSCLHTPPTRHSPHGKLRPNTEYDPEHVKKMQREGRAKTALPSEKVGYPEKDLRPHSKANRAGTRGFRAPEVLLKCGEQTGAIDMWSAGMILMFFLTGKFPLFHASDDVEALVEIATIIGRRKMEKAATLHSRIFQSNVPSITPEGMPWRVFVEKLNPNLRTPPKPDPRFYPYTSSVRSGTRPPPSSSSPQSRFSSSRSPTPDLQPVPPSPESYAHDIGQALDLLERLMHPESVRRITPRDALYHEFLLDPEEPEDDDVYPHPFAEGACGAQHFYDETTDEPCVTVRGPNGELKVKKLESGQGIAIGKQCCEFHRDTVDEQASSPS</sequence>
<dbReference type="GO" id="GO:0004674">
    <property type="term" value="F:protein serine/threonine kinase activity"/>
    <property type="evidence" value="ECO:0007669"/>
    <property type="project" value="UniProtKB-KW"/>
</dbReference>
<accession>A0AAD5YJF6</accession>
<feature type="region of interest" description="Disordered" evidence="7">
    <location>
        <begin position="310"/>
        <end position="329"/>
    </location>
</feature>
<dbReference type="SUPFAM" id="SSF56112">
    <property type="entry name" value="Protein kinase-like (PK-like)"/>
    <property type="match status" value="1"/>
</dbReference>
<evidence type="ECO:0000256" key="7">
    <source>
        <dbReference type="SAM" id="MobiDB-lite"/>
    </source>
</evidence>
<feature type="compositionally biased region" description="Polar residues" evidence="7">
    <location>
        <begin position="7"/>
        <end position="19"/>
    </location>
</feature>
<keyword evidence="6" id="KW-0067">ATP-binding</keyword>
<dbReference type="AlphaFoldDB" id="A0AAD5YJF6"/>